<dbReference type="Proteomes" id="UP001465976">
    <property type="component" value="Unassembled WGS sequence"/>
</dbReference>
<comment type="similarity">
    <text evidence="1">Belongs to the peptidase S12 family.</text>
</comment>
<evidence type="ECO:0000256" key="1">
    <source>
        <dbReference type="ARBA" id="ARBA00038215"/>
    </source>
</evidence>
<gene>
    <name evidence="4" type="ORF">V5O48_004861</name>
</gene>
<proteinExistence type="inferred from homology"/>
<comment type="caution">
    <text evidence="4">The sequence shown here is derived from an EMBL/GenBank/DDBJ whole genome shotgun (WGS) entry which is preliminary data.</text>
</comment>
<keyword evidence="2" id="KW-0732">Signal</keyword>
<evidence type="ECO:0000313" key="4">
    <source>
        <dbReference type="EMBL" id="KAL0577108.1"/>
    </source>
</evidence>
<feature type="domain" description="Beta-lactamase-related" evidence="3">
    <location>
        <begin position="46"/>
        <end position="389"/>
    </location>
</feature>
<dbReference type="PANTHER" id="PTHR46825">
    <property type="entry name" value="D-ALANYL-D-ALANINE-CARBOXYPEPTIDASE/ENDOPEPTIDASE AMPH"/>
    <property type="match status" value="1"/>
</dbReference>
<dbReference type="Pfam" id="PF00144">
    <property type="entry name" value="Beta-lactamase"/>
    <property type="match status" value="1"/>
</dbReference>
<evidence type="ECO:0000313" key="5">
    <source>
        <dbReference type="Proteomes" id="UP001465976"/>
    </source>
</evidence>
<dbReference type="InterPro" id="IPR001466">
    <property type="entry name" value="Beta-lactam-related"/>
</dbReference>
<dbReference type="Gene3D" id="3.40.710.10">
    <property type="entry name" value="DD-peptidase/beta-lactamase superfamily"/>
    <property type="match status" value="1"/>
</dbReference>
<evidence type="ECO:0000259" key="3">
    <source>
        <dbReference type="Pfam" id="PF00144"/>
    </source>
</evidence>
<dbReference type="InterPro" id="IPR012338">
    <property type="entry name" value="Beta-lactam/transpept-like"/>
</dbReference>
<evidence type="ECO:0000256" key="2">
    <source>
        <dbReference type="SAM" id="SignalP"/>
    </source>
</evidence>
<reference evidence="4 5" key="1">
    <citation type="submission" date="2024-02" db="EMBL/GenBank/DDBJ databases">
        <title>A draft genome for the cacao thread blight pathogen Marasmius crinis-equi.</title>
        <authorList>
            <person name="Cohen S.P."/>
            <person name="Baruah I.K."/>
            <person name="Amoako-Attah I."/>
            <person name="Bukari Y."/>
            <person name="Meinhardt L.W."/>
            <person name="Bailey B.A."/>
        </authorList>
    </citation>
    <scope>NUCLEOTIDE SEQUENCE [LARGE SCALE GENOMIC DNA]</scope>
    <source>
        <strain evidence="4 5">GH-76</strain>
    </source>
</reference>
<organism evidence="4 5">
    <name type="scientific">Marasmius crinis-equi</name>
    <dbReference type="NCBI Taxonomy" id="585013"/>
    <lineage>
        <taxon>Eukaryota</taxon>
        <taxon>Fungi</taxon>
        <taxon>Dikarya</taxon>
        <taxon>Basidiomycota</taxon>
        <taxon>Agaricomycotina</taxon>
        <taxon>Agaricomycetes</taxon>
        <taxon>Agaricomycetidae</taxon>
        <taxon>Agaricales</taxon>
        <taxon>Marasmiineae</taxon>
        <taxon>Marasmiaceae</taxon>
        <taxon>Marasmius</taxon>
    </lineage>
</organism>
<sequence length="598" mass="64299">MKHLNPLITSISALTLPLLASTQKIITPQVDTFIQGILSEWGSAGGVSVAVVRLDPNSSDWTVETKGYGTARLSDNSSVTADTLFSIGSNSKLFGAIGTGMLVTNTSLEPRISWDTKIASLVPQWELADSFATEKSTILDLMGHRTGLPRHDMMYRQDDTVLSLAERLKFLRPSAELRETWQYNSLHYSFLSYLPEIHPSIKTPFARYIKQHVFDRLGMKDTTFSFAVANDTGRLASGVSRENISFEAGGKPTGRARQMPFWLTNDGGEDGNFLSGTGGVISSANDMAKWLQTLLLLGQHPETNETVIPAEAVQRTAEGISVTTSGFTGNPRVDSAMSPTVYGGGSVTGTYRGHVYVLHNGDVPGSFAWVARMPFDNVGVAVLTNDDNTGSIFSQVIQNRLFDEALGLEVYPWDEIMREQLLAGAASGSAQGAASANATSASANGTIPGGFPALEGMYTNPAYGNWTFCLAGNGQSSDPCQNLLTNLSTILPGAVNPEVPTLLAKVESVWVQYVKLEWNGSQFDVTALSSFPTINDPTQPFWTKVIDIGSGVKAEFDGDGRGVLGVGFTGDLWGASPGVPEPKGETVKEKAEVWFDRI</sequence>
<accession>A0ABR3FNW2</accession>
<name>A0ABR3FNW2_9AGAR</name>
<feature type="chain" id="PRO_5045563406" description="Beta-lactamase-related domain-containing protein" evidence="2">
    <location>
        <begin position="23"/>
        <end position="598"/>
    </location>
</feature>
<protein>
    <recommendedName>
        <fullName evidence="3">Beta-lactamase-related domain-containing protein</fullName>
    </recommendedName>
</protein>
<dbReference type="InterPro" id="IPR050491">
    <property type="entry name" value="AmpC-like"/>
</dbReference>
<keyword evidence="5" id="KW-1185">Reference proteome</keyword>
<dbReference type="EMBL" id="JBAHYK010000177">
    <property type="protein sequence ID" value="KAL0577108.1"/>
    <property type="molecule type" value="Genomic_DNA"/>
</dbReference>
<dbReference type="SUPFAM" id="SSF56601">
    <property type="entry name" value="beta-lactamase/transpeptidase-like"/>
    <property type="match status" value="1"/>
</dbReference>
<dbReference type="PANTHER" id="PTHR46825:SF15">
    <property type="entry name" value="BETA-LACTAMASE-RELATED DOMAIN-CONTAINING PROTEIN"/>
    <property type="match status" value="1"/>
</dbReference>
<feature type="signal peptide" evidence="2">
    <location>
        <begin position="1"/>
        <end position="22"/>
    </location>
</feature>